<feature type="domain" description="Acetyl-coenzyme A synthetase N-terminal" evidence="4">
    <location>
        <begin position="117"/>
        <end position="179"/>
    </location>
</feature>
<feature type="domain" description="AMP-dependent synthetase/ligase" evidence="3">
    <location>
        <begin position="205"/>
        <end position="290"/>
    </location>
</feature>
<dbReference type="Gramene" id="rna-AYBTSS11_LOCUS27475">
    <property type="protein sequence ID" value="CAJ1975362.1"/>
    <property type="gene ID" value="gene-AYBTSS11_LOCUS27475"/>
</dbReference>
<dbReference type="AlphaFoldDB" id="A0AA86TQM5"/>
<dbReference type="Proteomes" id="UP001189624">
    <property type="component" value="Chromosome 9"/>
</dbReference>
<dbReference type="InterPro" id="IPR000873">
    <property type="entry name" value="AMP-dep_synth/lig_dom"/>
</dbReference>
<dbReference type="EMBL" id="OY731406">
    <property type="protein sequence ID" value="CAJ1975362.1"/>
    <property type="molecule type" value="Genomic_DNA"/>
</dbReference>
<keyword evidence="2" id="KW-0812">Transmembrane</keyword>
<accession>A0AA86TQM5</accession>
<evidence type="ECO:0000256" key="1">
    <source>
        <dbReference type="ARBA" id="ARBA00006432"/>
    </source>
</evidence>
<gene>
    <name evidence="5" type="ORF">AYBTSS11_LOCUS27475</name>
</gene>
<organism evidence="5 6">
    <name type="scientific">Sphenostylis stenocarpa</name>
    <dbReference type="NCBI Taxonomy" id="92480"/>
    <lineage>
        <taxon>Eukaryota</taxon>
        <taxon>Viridiplantae</taxon>
        <taxon>Streptophyta</taxon>
        <taxon>Embryophyta</taxon>
        <taxon>Tracheophyta</taxon>
        <taxon>Spermatophyta</taxon>
        <taxon>Magnoliopsida</taxon>
        <taxon>eudicotyledons</taxon>
        <taxon>Gunneridae</taxon>
        <taxon>Pentapetalae</taxon>
        <taxon>rosids</taxon>
        <taxon>fabids</taxon>
        <taxon>Fabales</taxon>
        <taxon>Fabaceae</taxon>
        <taxon>Papilionoideae</taxon>
        <taxon>50 kb inversion clade</taxon>
        <taxon>NPAAA clade</taxon>
        <taxon>indigoferoid/millettioid clade</taxon>
        <taxon>Phaseoleae</taxon>
        <taxon>Sphenostylis</taxon>
    </lineage>
</organism>
<dbReference type="Pfam" id="PF00501">
    <property type="entry name" value="AMP-binding"/>
    <property type="match status" value="1"/>
</dbReference>
<keyword evidence="2" id="KW-1133">Transmembrane helix</keyword>
<dbReference type="PANTHER" id="PTHR44378">
    <property type="entry name" value="ACYL-ACTIVATING ENZYME 17, PEROXISOMAL-RELATED"/>
    <property type="match status" value="1"/>
</dbReference>
<dbReference type="Gene3D" id="3.40.50.12780">
    <property type="entry name" value="N-terminal domain of ligase-like"/>
    <property type="match status" value="1"/>
</dbReference>
<reference evidence="5" key="1">
    <citation type="submission" date="2023-10" db="EMBL/GenBank/DDBJ databases">
        <authorList>
            <person name="Domelevo Entfellner J.-B."/>
        </authorList>
    </citation>
    <scope>NUCLEOTIDE SEQUENCE</scope>
</reference>
<evidence type="ECO:0000313" key="6">
    <source>
        <dbReference type="Proteomes" id="UP001189624"/>
    </source>
</evidence>
<evidence type="ECO:0000313" key="5">
    <source>
        <dbReference type="EMBL" id="CAJ1975362.1"/>
    </source>
</evidence>
<dbReference type="SUPFAM" id="SSF56801">
    <property type="entry name" value="Acetyl-CoA synthetase-like"/>
    <property type="match status" value="1"/>
</dbReference>
<name>A0AA86TQM5_9FABA</name>
<sequence>MAYKSLCSITVMDIESNGIAGEDATTLHQRLAEIIKTHGDGTPATWQHISSSILTPELPFSFHQMLYYGCYKNFGPDPPAWIPDPESAALTNVWQLLERRGEEFLGSAYKDPITSFDDFHNFSVSNPEIYWRSVLDEMNISFSKPPECILRDSPPGEGPLSHPSGQWLPGASINPAQNCINVNGKRGLNDTVIIWREEQHDDLPIQRMTLQELREEVWIVAYALKSLDLEKGSAIAIDMPMNVKSVIIYLAIVLAGYVVVSIADSFAASEISNRLKISKAKVIFTQVSLHAASRTGNEAIVLRDGAKFDMGQEIGLGNICDGG</sequence>
<proteinExistence type="inferred from homology"/>
<dbReference type="Pfam" id="PF16177">
    <property type="entry name" value="ACAS_N"/>
    <property type="match status" value="1"/>
</dbReference>
<dbReference type="InterPro" id="IPR042099">
    <property type="entry name" value="ANL_N_sf"/>
</dbReference>
<dbReference type="InterPro" id="IPR032387">
    <property type="entry name" value="ACAS_N"/>
</dbReference>
<comment type="similarity">
    <text evidence="1">Belongs to the ATP-dependent AMP-binding enzyme family.</text>
</comment>
<evidence type="ECO:0000259" key="3">
    <source>
        <dbReference type="Pfam" id="PF00501"/>
    </source>
</evidence>
<feature type="transmembrane region" description="Helical" evidence="2">
    <location>
        <begin position="246"/>
        <end position="267"/>
    </location>
</feature>
<dbReference type="PANTHER" id="PTHR44378:SF2">
    <property type="entry name" value="ACYL-ACTIVATING ENZYME 17, PEROXISOMAL-RELATED"/>
    <property type="match status" value="1"/>
</dbReference>
<keyword evidence="2" id="KW-0472">Membrane</keyword>
<evidence type="ECO:0000256" key="2">
    <source>
        <dbReference type="SAM" id="Phobius"/>
    </source>
</evidence>
<keyword evidence="6" id="KW-1185">Reference proteome</keyword>
<evidence type="ECO:0000259" key="4">
    <source>
        <dbReference type="Pfam" id="PF16177"/>
    </source>
</evidence>
<protein>
    <submittedName>
        <fullName evidence="5">Uncharacterized protein</fullName>
    </submittedName>
</protein>